<proteinExistence type="predicted"/>
<evidence type="ECO:0000256" key="3">
    <source>
        <dbReference type="SAM" id="MobiDB-lite"/>
    </source>
</evidence>
<name>A0A9W7ZPW5_9FUNG</name>
<keyword evidence="2" id="KW-0802">TPR repeat</keyword>
<feature type="compositionally biased region" description="Low complexity" evidence="3">
    <location>
        <begin position="1"/>
        <end position="28"/>
    </location>
</feature>
<protein>
    <recommendedName>
        <fullName evidence="6">Translocation protein sec72</fullName>
    </recommendedName>
</protein>
<comment type="caution">
    <text evidence="4">The sequence shown here is derived from an EMBL/GenBank/DDBJ whole genome shotgun (WGS) entry which is preliminary data.</text>
</comment>
<organism evidence="4 5">
    <name type="scientific">Tieghemiomyces parasiticus</name>
    <dbReference type="NCBI Taxonomy" id="78921"/>
    <lineage>
        <taxon>Eukaryota</taxon>
        <taxon>Fungi</taxon>
        <taxon>Fungi incertae sedis</taxon>
        <taxon>Zoopagomycota</taxon>
        <taxon>Kickxellomycotina</taxon>
        <taxon>Dimargaritomycetes</taxon>
        <taxon>Dimargaritales</taxon>
        <taxon>Dimargaritaceae</taxon>
        <taxon>Tieghemiomyces</taxon>
    </lineage>
</organism>
<keyword evidence="5" id="KW-1185">Reference proteome</keyword>
<dbReference type="Proteomes" id="UP001150569">
    <property type="component" value="Unassembled WGS sequence"/>
</dbReference>
<dbReference type="SUPFAM" id="SSF48452">
    <property type="entry name" value="TPR-like"/>
    <property type="match status" value="1"/>
</dbReference>
<feature type="region of interest" description="Disordered" evidence="3">
    <location>
        <begin position="1"/>
        <end position="30"/>
    </location>
</feature>
<keyword evidence="1" id="KW-0677">Repeat</keyword>
<dbReference type="PANTHER" id="PTHR22904">
    <property type="entry name" value="TPR REPEAT CONTAINING PROTEIN"/>
    <property type="match status" value="1"/>
</dbReference>
<accession>A0A9W7ZPW5</accession>
<dbReference type="GO" id="GO:0051879">
    <property type="term" value="F:Hsp90 protein binding"/>
    <property type="evidence" value="ECO:0007669"/>
    <property type="project" value="TreeGrafter"/>
</dbReference>
<sequence length="218" mass="24084">MSSDSRPSTPTSTASQQVQPAAAPSSSAGKGIPLGDNLLLVNDLLVCATHRQQHCEPCDVDFRDQNLMTKNLEANQGRLPPPHPQMGQAVHQLKTDGNTAYRAKEYEVALKKYSDALRISQQRPVWDPAGLIVEELSVLLNNRAACLLELDQPRAALADAEIVTRIKHTWAKGHFRKGRALYGLHRYREAAHAFELGVALDNEAAEMKSYLKKTLQLV</sequence>
<dbReference type="PANTHER" id="PTHR22904:SF523">
    <property type="entry name" value="STRESS-INDUCED-PHOSPHOPROTEIN 1"/>
    <property type="match status" value="1"/>
</dbReference>
<dbReference type="InterPro" id="IPR011990">
    <property type="entry name" value="TPR-like_helical_dom_sf"/>
</dbReference>
<evidence type="ECO:0000256" key="2">
    <source>
        <dbReference type="ARBA" id="ARBA00022803"/>
    </source>
</evidence>
<evidence type="ECO:0000313" key="4">
    <source>
        <dbReference type="EMBL" id="KAJ1910388.1"/>
    </source>
</evidence>
<reference evidence="4" key="1">
    <citation type="submission" date="2022-07" db="EMBL/GenBank/DDBJ databases">
        <title>Phylogenomic reconstructions and comparative analyses of Kickxellomycotina fungi.</title>
        <authorList>
            <person name="Reynolds N.K."/>
            <person name="Stajich J.E."/>
            <person name="Barry K."/>
            <person name="Grigoriev I.V."/>
            <person name="Crous P."/>
            <person name="Smith M.E."/>
        </authorList>
    </citation>
    <scope>NUCLEOTIDE SEQUENCE</scope>
    <source>
        <strain evidence="4">RSA 861</strain>
    </source>
</reference>
<evidence type="ECO:0000313" key="5">
    <source>
        <dbReference type="Proteomes" id="UP001150569"/>
    </source>
</evidence>
<dbReference type="InterPro" id="IPR019734">
    <property type="entry name" value="TPR_rpt"/>
</dbReference>
<dbReference type="OrthoDB" id="433738at2759"/>
<evidence type="ECO:0008006" key="6">
    <source>
        <dbReference type="Google" id="ProtNLM"/>
    </source>
</evidence>
<evidence type="ECO:0000256" key="1">
    <source>
        <dbReference type="ARBA" id="ARBA00022737"/>
    </source>
</evidence>
<dbReference type="SMART" id="SM00028">
    <property type="entry name" value="TPR"/>
    <property type="match status" value="3"/>
</dbReference>
<gene>
    <name evidence="4" type="ORF">IWQ60_010680</name>
</gene>
<dbReference type="Gene3D" id="1.25.40.10">
    <property type="entry name" value="Tetratricopeptide repeat domain"/>
    <property type="match status" value="1"/>
</dbReference>
<dbReference type="AlphaFoldDB" id="A0A9W7ZPW5"/>
<dbReference type="EMBL" id="JANBPT010001057">
    <property type="protein sequence ID" value="KAJ1910388.1"/>
    <property type="molecule type" value="Genomic_DNA"/>
</dbReference>